<name>A0ABS1NJ18_9ACTN</name>
<evidence type="ECO:0000313" key="2">
    <source>
        <dbReference type="EMBL" id="MBL1100101.1"/>
    </source>
</evidence>
<dbReference type="RefSeq" id="WP_201877787.1">
    <property type="nucleotide sequence ID" value="NZ_JAERRF010000017.1"/>
</dbReference>
<proteinExistence type="predicted"/>
<protein>
    <submittedName>
        <fullName evidence="2">Uncharacterized protein</fullName>
    </submittedName>
</protein>
<dbReference type="EMBL" id="JAERRF010000017">
    <property type="protein sequence ID" value="MBL1100101.1"/>
    <property type="molecule type" value="Genomic_DNA"/>
</dbReference>
<dbReference type="Proteomes" id="UP000634229">
    <property type="component" value="Unassembled WGS sequence"/>
</dbReference>
<comment type="caution">
    <text evidence="2">The sequence shown here is derived from an EMBL/GenBank/DDBJ whole genome shotgun (WGS) entry which is preliminary data.</text>
</comment>
<reference evidence="2 3" key="1">
    <citation type="submission" date="2021-01" db="EMBL/GenBank/DDBJ databases">
        <title>WGS of actinomycetes isolated from Thailand.</title>
        <authorList>
            <person name="Thawai C."/>
        </authorList>
    </citation>
    <scope>NUCLEOTIDE SEQUENCE [LARGE SCALE GENOMIC DNA]</scope>
    <source>
        <strain evidence="2 3">CA1R205</strain>
    </source>
</reference>
<accession>A0ABS1NJ18</accession>
<keyword evidence="3" id="KW-1185">Reference proteome</keyword>
<feature type="coiled-coil region" evidence="1">
    <location>
        <begin position="5"/>
        <end position="46"/>
    </location>
</feature>
<keyword evidence="1" id="KW-0175">Coiled coil</keyword>
<organism evidence="2 3">
    <name type="scientific">Streptomyces coffeae</name>
    <dbReference type="NCBI Taxonomy" id="621382"/>
    <lineage>
        <taxon>Bacteria</taxon>
        <taxon>Bacillati</taxon>
        <taxon>Actinomycetota</taxon>
        <taxon>Actinomycetes</taxon>
        <taxon>Kitasatosporales</taxon>
        <taxon>Streptomycetaceae</taxon>
        <taxon>Streptomyces</taxon>
    </lineage>
</organism>
<evidence type="ECO:0000256" key="1">
    <source>
        <dbReference type="SAM" id="Coils"/>
    </source>
</evidence>
<gene>
    <name evidence="2" type="ORF">JK363_26195</name>
</gene>
<evidence type="ECO:0000313" key="3">
    <source>
        <dbReference type="Proteomes" id="UP000634229"/>
    </source>
</evidence>
<sequence length="107" mass="12109">MWFRTRCLREENADLRARLHRVRERAQTAERAVETAHQQLKEKDAEIARAVAAGRADLLRELELCKRARRDLAGQLATVQASNDFMCREAVDRAGNLAIPKPGEVTA</sequence>